<dbReference type="STRING" id="159292.SAMN05192546_1208"/>
<evidence type="ECO:0000313" key="1">
    <source>
        <dbReference type="EMBL" id="SDZ24297.1"/>
    </source>
</evidence>
<dbReference type="EMBL" id="FNPV01000020">
    <property type="protein sequence ID" value="SDZ24297.1"/>
    <property type="molecule type" value="Genomic_DNA"/>
</dbReference>
<organism evidence="1 2">
    <name type="scientific">Tindallia californiensis</name>
    <dbReference type="NCBI Taxonomy" id="159292"/>
    <lineage>
        <taxon>Bacteria</taxon>
        <taxon>Bacillati</taxon>
        <taxon>Bacillota</taxon>
        <taxon>Clostridia</taxon>
        <taxon>Peptostreptococcales</taxon>
        <taxon>Tindalliaceae</taxon>
        <taxon>Tindallia</taxon>
    </lineage>
</organism>
<gene>
    <name evidence="1" type="ORF">SAMN05192546_1208</name>
</gene>
<protein>
    <submittedName>
        <fullName evidence="1">Uncharacterized protein</fullName>
    </submittedName>
</protein>
<dbReference type="Proteomes" id="UP000199230">
    <property type="component" value="Unassembled WGS sequence"/>
</dbReference>
<reference evidence="1 2" key="1">
    <citation type="submission" date="2016-10" db="EMBL/GenBank/DDBJ databases">
        <authorList>
            <person name="de Groot N.N."/>
        </authorList>
    </citation>
    <scope>NUCLEOTIDE SEQUENCE [LARGE SCALE GENOMIC DNA]</scope>
    <source>
        <strain evidence="1 2">APO</strain>
    </source>
</reference>
<accession>A0A1H3RF31</accession>
<name>A0A1H3RF31_9FIRM</name>
<sequence>MIKKLILMLLEIRLVNQQRNKELKEKRQELKIKQVAR</sequence>
<proteinExistence type="predicted"/>
<keyword evidence="2" id="KW-1185">Reference proteome</keyword>
<dbReference type="AlphaFoldDB" id="A0A1H3RF31"/>
<evidence type="ECO:0000313" key="2">
    <source>
        <dbReference type="Proteomes" id="UP000199230"/>
    </source>
</evidence>